<keyword evidence="13" id="KW-1185">Reference proteome</keyword>
<dbReference type="GO" id="GO:0007020">
    <property type="term" value="P:microtubule nucleation"/>
    <property type="evidence" value="ECO:0007669"/>
    <property type="project" value="InterPro"/>
</dbReference>
<accession>A0AAW0WZ04</accession>
<feature type="compositionally biased region" description="Polar residues" evidence="9">
    <location>
        <begin position="858"/>
        <end position="868"/>
    </location>
</feature>
<evidence type="ECO:0000259" key="10">
    <source>
        <dbReference type="Pfam" id="PF04130"/>
    </source>
</evidence>
<comment type="function">
    <text evidence="6">Component of the gamma-tubulin ring complex (gTuRC) which mediates microtubule nucleation. The gTuRC regulates the minus-end nucleation of alpha-beta tubulin heterodimers that grow into microtubule protafilaments, a critical step in centrosome duplication and spindle formation. Plays a role in neuronal migration.</text>
</comment>
<comment type="subunit">
    <text evidence="7">Component of the gamma-tubulin ring complex (gTuRC) consisting of TUBGCP2, TUBGCP3, TUBGCP4, TUBGCP5 and TUBGCP6 and gamma-tubulin TUBG1 or TUBG2. TUBGCP2, TUBGCP3, TUBGCP4, TUBGCP5 and TUBGCP6 assemble in a 5:5:2:1:1 stoichiometry; each is associated with a gamma-tubulin, thereby arranging 14 gamma-tubulins in a helical manner. Gamma-tubulin at the first position is blocked by TUBGCP3 at the last position, allowing 13 protafilaments to grow into a microtubule. The gTuRC (via TUBGCP3 and TUBGCP6) interacts with ACTB and MZT1; the interactions form a luminal bridge that stabilizes the initial structure during complex assembly. The gTuRC (via TUBGCP2) interacts with MZT2A/MZT2B and CDK5RAP2 (via CM1 motif); the interactions play a role in gTuRC activation. Interacts with ATF5; the ATF5:PCNT:polyglutamylated tubulin (PGT) tripartite unites the mother centriole and the pericentriolar material (PCM) in the centrosome.</text>
</comment>
<evidence type="ECO:0000256" key="6">
    <source>
        <dbReference type="ARBA" id="ARBA00093403"/>
    </source>
</evidence>
<dbReference type="GO" id="GO:0051011">
    <property type="term" value="F:microtubule minus-end binding"/>
    <property type="evidence" value="ECO:0007669"/>
    <property type="project" value="TreeGrafter"/>
</dbReference>
<evidence type="ECO:0000256" key="2">
    <source>
        <dbReference type="ARBA" id="ARBA00010337"/>
    </source>
</evidence>
<dbReference type="Proteomes" id="UP001445076">
    <property type="component" value="Unassembled WGS sequence"/>
</dbReference>
<dbReference type="AlphaFoldDB" id="A0AAW0WZ04"/>
<dbReference type="GO" id="GO:0031122">
    <property type="term" value="P:cytoplasmic microtubule organization"/>
    <property type="evidence" value="ECO:0007669"/>
    <property type="project" value="TreeGrafter"/>
</dbReference>
<dbReference type="GO" id="GO:0051225">
    <property type="term" value="P:spindle assembly"/>
    <property type="evidence" value="ECO:0007669"/>
    <property type="project" value="TreeGrafter"/>
</dbReference>
<dbReference type="InterPro" id="IPR042241">
    <property type="entry name" value="GCP_C_sf"/>
</dbReference>
<dbReference type="GO" id="GO:0000922">
    <property type="term" value="C:spindle pole"/>
    <property type="evidence" value="ECO:0007669"/>
    <property type="project" value="InterPro"/>
</dbReference>
<dbReference type="EMBL" id="JARKIK010000056">
    <property type="protein sequence ID" value="KAK8732488.1"/>
    <property type="molecule type" value="Genomic_DNA"/>
</dbReference>
<protein>
    <recommendedName>
        <fullName evidence="8">Gamma-tubulin complex component</fullName>
    </recommendedName>
</protein>
<dbReference type="PANTHER" id="PTHR19302">
    <property type="entry name" value="GAMMA TUBULIN COMPLEX PROTEIN"/>
    <property type="match status" value="1"/>
</dbReference>
<dbReference type="Gene3D" id="1.20.120.1900">
    <property type="entry name" value="Gamma-tubulin complex, C-terminal domain"/>
    <property type="match status" value="1"/>
</dbReference>
<evidence type="ECO:0000256" key="1">
    <source>
        <dbReference type="ARBA" id="ARBA00004300"/>
    </source>
</evidence>
<comment type="subcellular location">
    <subcellularLocation>
        <location evidence="1">Cytoplasm</location>
        <location evidence="1">Cytoskeleton</location>
        <location evidence="1">Microtubule organizing center</location>
        <location evidence="1">Centrosome</location>
    </subcellularLocation>
</comment>
<dbReference type="GO" id="GO:0043015">
    <property type="term" value="F:gamma-tubulin binding"/>
    <property type="evidence" value="ECO:0007669"/>
    <property type="project" value="InterPro"/>
</dbReference>
<comment type="similarity">
    <text evidence="2 8">Belongs to the TUBGCP family.</text>
</comment>
<dbReference type="GO" id="GO:0005874">
    <property type="term" value="C:microtubule"/>
    <property type="evidence" value="ECO:0007669"/>
    <property type="project" value="UniProtKB-KW"/>
</dbReference>
<evidence type="ECO:0000313" key="12">
    <source>
        <dbReference type="EMBL" id="KAK8732488.1"/>
    </source>
</evidence>
<proteinExistence type="inferred from homology"/>
<dbReference type="Pfam" id="PF17681">
    <property type="entry name" value="GCP_N_terminal"/>
    <property type="match status" value="1"/>
</dbReference>
<dbReference type="GO" id="GO:0005813">
    <property type="term" value="C:centrosome"/>
    <property type="evidence" value="ECO:0007669"/>
    <property type="project" value="UniProtKB-SubCell"/>
</dbReference>
<feature type="region of interest" description="Disordered" evidence="9">
    <location>
        <begin position="858"/>
        <end position="878"/>
    </location>
</feature>
<dbReference type="GO" id="GO:0000278">
    <property type="term" value="P:mitotic cell cycle"/>
    <property type="evidence" value="ECO:0007669"/>
    <property type="project" value="TreeGrafter"/>
</dbReference>
<organism evidence="12 13">
    <name type="scientific">Cherax quadricarinatus</name>
    <name type="common">Australian red claw crayfish</name>
    <dbReference type="NCBI Taxonomy" id="27406"/>
    <lineage>
        <taxon>Eukaryota</taxon>
        <taxon>Metazoa</taxon>
        <taxon>Ecdysozoa</taxon>
        <taxon>Arthropoda</taxon>
        <taxon>Crustacea</taxon>
        <taxon>Multicrustacea</taxon>
        <taxon>Malacostraca</taxon>
        <taxon>Eumalacostraca</taxon>
        <taxon>Eucarida</taxon>
        <taxon>Decapoda</taxon>
        <taxon>Pleocyemata</taxon>
        <taxon>Astacidea</taxon>
        <taxon>Parastacoidea</taxon>
        <taxon>Parastacidae</taxon>
        <taxon>Cherax</taxon>
    </lineage>
</organism>
<evidence type="ECO:0000256" key="3">
    <source>
        <dbReference type="ARBA" id="ARBA00022490"/>
    </source>
</evidence>
<reference evidence="12 13" key="1">
    <citation type="journal article" date="2024" name="BMC Genomics">
        <title>Genome assembly of redclaw crayfish (Cherax quadricarinatus) provides insights into its immune adaptation and hypoxia tolerance.</title>
        <authorList>
            <person name="Liu Z."/>
            <person name="Zheng J."/>
            <person name="Li H."/>
            <person name="Fang K."/>
            <person name="Wang S."/>
            <person name="He J."/>
            <person name="Zhou D."/>
            <person name="Weng S."/>
            <person name="Chi M."/>
            <person name="Gu Z."/>
            <person name="He J."/>
            <person name="Li F."/>
            <person name="Wang M."/>
        </authorList>
    </citation>
    <scope>NUCLEOTIDE SEQUENCE [LARGE SCALE GENOMIC DNA]</scope>
    <source>
        <strain evidence="12">ZL_2023a</strain>
    </source>
</reference>
<evidence type="ECO:0000256" key="4">
    <source>
        <dbReference type="ARBA" id="ARBA00022701"/>
    </source>
</evidence>
<keyword evidence="3 8" id="KW-0963">Cytoplasm</keyword>
<keyword evidence="5 8" id="KW-0206">Cytoskeleton</keyword>
<keyword evidence="4 8" id="KW-0493">Microtubule</keyword>
<name>A0AAW0WZ04_CHEQU</name>
<dbReference type="InterPro" id="IPR040457">
    <property type="entry name" value="GCP_C"/>
</dbReference>
<dbReference type="Pfam" id="PF04130">
    <property type="entry name" value="GCP_C_terminal"/>
    <property type="match status" value="1"/>
</dbReference>
<gene>
    <name evidence="12" type="ORF">OTU49_006789</name>
</gene>
<evidence type="ECO:0000256" key="5">
    <source>
        <dbReference type="ARBA" id="ARBA00023212"/>
    </source>
</evidence>
<dbReference type="PANTHER" id="PTHR19302:SF13">
    <property type="entry name" value="GAMMA-TUBULIN COMPLEX COMPONENT 2"/>
    <property type="match status" value="1"/>
</dbReference>
<evidence type="ECO:0000256" key="9">
    <source>
        <dbReference type="SAM" id="MobiDB-lite"/>
    </source>
</evidence>
<dbReference type="InterPro" id="IPR041470">
    <property type="entry name" value="GCP_N"/>
</dbReference>
<evidence type="ECO:0000256" key="8">
    <source>
        <dbReference type="RuleBase" id="RU363050"/>
    </source>
</evidence>
<dbReference type="GO" id="GO:0051321">
    <property type="term" value="P:meiotic cell cycle"/>
    <property type="evidence" value="ECO:0007669"/>
    <property type="project" value="TreeGrafter"/>
</dbReference>
<evidence type="ECO:0000313" key="13">
    <source>
        <dbReference type="Proteomes" id="UP001445076"/>
    </source>
</evidence>
<evidence type="ECO:0000259" key="11">
    <source>
        <dbReference type="Pfam" id="PF17681"/>
    </source>
</evidence>
<feature type="domain" description="Gamma tubulin complex component C-terminal" evidence="10">
    <location>
        <begin position="505"/>
        <end position="845"/>
    </location>
</feature>
<dbReference type="InterPro" id="IPR007259">
    <property type="entry name" value="GCP"/>
</dbReference>
<evidence type="ECO:0000256" key="7">
    <source>
        <dbReference type="ARBA" id="ARBA00093572"/>
    </source>
</evidence>
<feature type="domain" description="Gamma tubulin complex component protein N-terminal" evidence="11">
    <location>
        <begin position="212"/>
        <end position="502"/>
    </location>
</feature>
<comment type="caution">
    <text evidence="12">The sequence shown here is derived from an EMBL/GenBank/DDBJ whole genome shotgun (WGS) entry which is preliminary data.</text>
</comment>
<dbReference type="FunFam" id="1.20.120.1900:FF:000002">
    <property type="entry name" value="Gamma-tubulin complex component"/>
    <property type="match status" value="1"/>
</dbReference>
<dbReference type="GO" id="GO:0000930">
    <property type="term" value="C:gamma-tubulin complex"/>
    <property type="evidence" value="ECO:0007669"/>
    <property type="project" value="TreeGrafter"/>
</dbReference>
<sequence>MSEFKIHHHVSELFSLLGIQSDAAEKYTETLSESVQRFISTQVSASSAVRILAENAPNPQAFLSKYDELKSRNVRDLDPLVVFLSGLVEDESVRKVVEGSSKLRLQEDGVTLANVPSIVSDIERAAETKLSRDQLNELRDRLLRESQVMHTPSEALQSVERGEKRPLCLGPPIPSWLKNRPYLSLDFVKLENRQEIGALGDVSSTSQEHQLIEDVLSVMMGIEGRYITVQLPTKHYDSPEFTVDPSVEPSLSTLVSRILPLCGYYSQLIRFVENKSCYHHGLVNQALSAAITNLIKDYMLLVTQLEEQHQHWALTLHKLYFYVEKTMAVMDMLACVTRVISKSEAHGGAVLSILHDRTVSLTGCGQLQDVMVFLTQSAAVPYMNILAKWLYRGIINDPYNEFMVVDRESGSEENEDEDLADDYWEKRYTIIPQNIPTFLQVHANVILRTGKYLNVIRQSDHSVVCPHQEELVYSVRDRSYAEVIERTYNFASKRLLELLMKEKDLMGRLRSVKHYFLLDQGDFVVQLMSLCEDELSKNIDDVVPTRLESLLELALRTSAANSDFYKDDIECDLQPITLMTQMLRILSIETEDEREYYPQEERLQLTGLQGFSLGYRVTWPVSLVLDRKTIACYQMIFRHLFYCKHVEKLLCRVWVSNKVAKSFPLSASRTYTAAFALRQRMLNFIQNIEYYMMFEVIERNWQNFINKMQKVENVDEVLAFHNDFLSGCLKDCMLTSPELLRMISKLTTICVSFANFIERMKKYYLEAELWMSDERRDSIDREESPEPAATIHEDSQSFEQTISRFELQFSGMIYTLMERISEMGRDNYNDALVNVIYRLDFNMYYAKKHEHLRMATSPETSLDYNSGPVSAEFDSQHM</sequence>